<proteinExistence type="predicted"/>
<reference evidence="1 2" key="1">
    <citation type="journal article" date="2019" name="Sci. Rep.">
        <title>Orb-weaving spider Araneus ventricosus genome elucidates the spidroin gene catalogue.</title>
        <authorList>
            <person name="Kono N."/>
            <person name="Nakamura H."/>
            <person name="Ohtoshi R."/>
            <person name="Moran D.A.P."/>
            <person name="Shinohara A."/>
            <person name="Yoshida Y."/>
            <person name="Fujiwara M."/>
            <person name="Mori M."/>
            <person name="Tomita M."/>
            <person name="Arakawa K."/>
        </authorList>
    </citation>
    <scope>NUCLEOTIDE SEQUENCE [LARGE SCALE GENOMIC DNA]</scope>
</reference>
<sequence length="112" mass="12881">MRLRLSFDPSSMTPTIAIFHREDAYLYGRFSSPYLRKEEPPALSGKRMHDWISSLFFEASHHLFDVVGHYEAQRQKGSASVPRTDDVKDCHIRTKASLVQAELAPFRSKNNV</sequence>
<gene>
    <name evidence="1" type="ORF">AVEN_118897_1</name>
</gene>
<protein>
    <submittedName>
        <fullName evidence="1">Uncharacterized protein</fullName>
    </submittedName>
</protein>
<organism evidence="1 2">
    <name type="scientific">Araneus ventricosus</name>
    <name type="common">Orbweaver spider</name>
    <name type="synonym">Epeira ventricosa</name>
    <dbReference type="NCBI Taxonomy" id="182803"/>
    <lineage>
        <taxon>Eukaryota</taxon>
        <taxon>Metazoa</taxon>
        <taxon>Ecdysozoa</taxon>
        <taxon>Arthropoda</taxon>
        <taxon>Chelicerata</taxon>
        <taxon>Arachnida</taxon>
        <taxon>Araneae</taxon>
        <taxon>Araneomorphae</taxon>
        <taxon>Entelegynae</taxon>
        <taxon>Araneoidea</taxon>
        <taxon>Araneidae</taxon>
        <taxon>Araneus</taxon>
    </lineage>
</organism>
<accession>A0A4Y2J4D8</accession>
<name>A0A4Y2J4D8_ARAVE</name>
<evidence type="ECO:0000313" key="1">
    <source>
        <dbReference type="EMBL" id="GBM84775.1"/>
    </source>
</evidence>
<dbReference type="Proteomes" id="UP000499080">
    <property type="component" value="Unassembled WGS sequence"/>
</dbReference>
<comment type="caution">
    <text evidence="1">The sequence shown here is derived from an EMBL/GenBank/DDBJ whole genome shotgun (WGS) entry which is preliminary data.</text>
</comment>
<dbReference type="AlphaFoldDB" id="A0A4Y2J4D8"/>
<dbReference type="EMBL" id="BGPR01003185">
    <property type="protein sequence ID" value="GBM84775.1"/>
    <property type="molecule type" value="Genomic_DNA"/>
</dbReference>
<evidence type="ECO:0000313" key="2">
    <source>
        <dbReference type="Proteomes" id="UP000499080"/>
    </source>
</evidence>
<keyword evidence="2" id="KW-1185">Reference proteome</keyword>